<evidence type="ECO:0000313" key="2">
    <source>
        <dbReference type="EMBL" id="GJE87262.1"/>
    </source>
</evidence>
<feature type="transmembrane region" description="Helical" evidence="1">
    <location>
        <begin position="39"/>
        <end position="62"/>
    </location>
</feature>
<dbReference type="Proteomes" id="UP000703269">
    <property type="component" value="Unassembled WGS sequence"/>
</dbReference>
<keyword evidence="1" id="KW-0812">Transmembrane</keyword>
<proteinExistence type="predicted"/>
<dbReference type="AlphaFoldDB" id="A0A9P3G1G2"/>
<feature type="transmembrane region" description="Helical" evidence="1">
    <location>
        <begin position="181"/>
        <end position="199"/>
    </location>
</feature>
<evidence type="ECO:0000256" key="1">
    <source>
        <dbReference type="SAM" id="Phobius"/>
    </source>
</evidence>
<dbReference type="OrthoDB" id="3214103at2759"/>
<protein>
    <recommendedName>
        <fullName evidence="4">Transmembrane protein</fullName>
    </recommendedName>
</protein>
<reference evidence="2 3" key="1">
    <citation type="submission" date="2021-08" db="EMBL/GenBank/DDBJ databases">
        <title>Draft Genome Sequence of Phanerochaete sordida strain YK-624.</title>
        <authorList>
            <person name="Mori T."/>
            <person name="Dohra H."/>
            <person name="Suzuki T."/>
            <person name="Kawagishi H."/>
            <person name="Hirai H."/>
        </authorList>
    </citation>
    <scope>NUCLEOTIDE SEQUENCE [LARGE SCALE GENOMIC DNA]</scope>
    <source>
        <strain evidence="2 3">YK-624</strain>
    </source>
</reference>
<name>A0A9P3G1G2_9APHY</name>
<evidence type="ECO:0008006" key="4">
    <source>
        <dbReference type="Google" id="ProtNLM"/>
    </source>
</evidence>
<sequence length="447" mass="49040">MMTPQDAIIDPALTSPEPTPSPLVSVFDYAQNALRMLPYFAMESVLFGVHTVLTGFVLIDFIRRRRESSRSKQWIRGLIMVMYPLATIHFALVAAYAYWNAWSAIFLACAAIATPPHHAQLPDGCVFSASMLPKVEAGLPAVLLPPRVLPRLLVINMALSDLIVIWRALILWPGRREIQTISCLLLSGTLVALVAGTVVDVTMAGGGLPGIVLSWVTNIWSTGLISWKAWQHRNFMRYNFATGPSRTRSEKILLLFMESGLLYTMMWAFVAISKSYLLEETARNDDDSGCVALAATEAAKSILEHTPFWADHPALQAFCSFVNYLVMCGLMQLISIYHAAVVVLAERTDSYYNRTLRLESVPTPMGLVVDRSLTPGLDTEIISAQCISESSSTVEIAEPDARPTARAATCTSLVSGIRYIAAPPLPELNAATVSQAEPLRSAFYAEV</sequence>
<keyword evidence="3" id="KW-1185">Reference proteome</keyword>
<keyword evidence="1" id="KW-0472">Membrane</keyword>
<accession>A0A9P3G1G2</accession>
<gene>
    <name evidence="2" type="ORF">PsYK624_033450</name>
</gene>
<evidence type="ECO:0000313" key="3">
    <source>
        <dbReference type="Proteomes" id="UP000703269"/>
    </source>
</evidence>
<feature type="transmembrane region" description="Helical" evidence="1">
    <location>
        <begin position="74"/>
        <end position="99"/>
    </location>
</feature>
<dbReference type="EMBL" id="BPQB01000006">
    <property type="protein sequence ID" value="GJE87262.1"/>
    <property type="molecule type" value="Genomic_DNA"/>
</dbReference>
<comment type="caution">
    <text evidence="2">The sequence shown here is derived from an EMBL/GenBank/DDBJ whole genome shotgun (WGS) entry which is preliminary data.</text>
</comment>
<feature type="transmembrane region" description="Helical" evidence="1">
    <location>
        <begin position="148"/>
        <end position="169"/>
    </location>
</feature>
<keyword evidence="1" id="KW-1133">Transmembrane helix</keyword>
<organism evidence="2 3">
    <name type="scientific">Phanerochaete sordida</name>
    <dbReference type="NCBI Taxonomy" id="48140"/>
    <lineage>
        <taxon>Eukaryota</taxon>
        <taxon>Fungi</taxon>
        <taxon>Dikarya</taxon>
        <taxon>Basidiomycota</taxon>
        <taxon>Agaricomycotina</taxon>
        <taxon>Agaricomycetes</taxon>
        <taxon>Polyporales</taxon>
        <taxon>Phanerochaetaceae</taxon>
        <taxon>Phanerochaete</taxon>
    </lineage>
</organism>
<feature type="transmembrane region" description="Helical" evidence="1">
    <location>
        <begin position="211"/>
        <end position="230"/>
    </location>
</feature>
<feature type="transmembrane region" description="Helical" evidence="1">
    <location>
        <begin position="251"/>
        <end position="272"/>
    </location>
</feature>
<feature type="transmembrane region" description="Helical" evidence="1">
    <location>
        <begin position="321"/>
        <end position="345"/>
    </location>
</feature>